<keyword evidence="3" id="KW-1185">Reference proteome</keyword>
<dbReference type="EMBL" id="JAZDUA010001010">
    <property type="protein sequence ID" value="KAK7788589.1"/>
    <property type="molecule type" value="Genomic_DNA"/>
</dbReference>
<feature type="region of interest" description="Disordered" evidence="1">
    <location>
        <begin position="1"/>
        <end position="62"/>
    </location>
</feature>
<organism evidence="2 3">
    <name type="scientific">Gryllus longicercus</name>
    <dbReference type="NCBI Taxonomy" id="2509291"/>
    <lineage>
        <taxon>Eukaryota</taxon>
        <taxon>Metazoa</taxon>
        <taxon>Ecdysozoa</taxon>
        <taxon>Arthropoda</taxon>
        <taxon>Hexapoda</taxon>
        <taxon>Insecta</taxon>
        <taxon>Pterygota</taxon>
        <taxon>Neoptera</taxon>
        <taxon>Polyneoptera</taxon>
        <taxon>Orthoptera</taxon>
        <taxon>Ensifera</taxon>
        <taxon>Gryllidea</taxon>
        <taxon>Grylloidea</taxon>
        <taxon>Gryllidae</taxon>
        <taxon>Gryllinae</taxon>
        <taxon>Gryllus</taxon>
    </lineage>
</organism>
<gene>
    <name evidence="2" type="ORF">R5R35_007235</name>
</gene>
<evidence type="ECO:0000256" key="1">
    <source>
        <dbReference type="SAM" id="MobiDB-lite"/>
    </source>
</evidence>
<feature type="region of interest" description="Disordered" evidence="1">
    <location>
        <begin position="77"/>
        <end position="105"/>
    </location>
</feature>
<evidence type="ECO:0000313" key="2">
    <source>
        <dbReference type="EMBL" id="KAK7788589.1"/>
    </source>
</evidence>
<feature type="compositionally biased region" description="Basic residues" evidence="1">
    <location>
        <begin position="1"/>
        <end position="10"/>
    </location>
</feature>
<accession>A0AAN9V4N1</accession>
<feature type="compositionally biased region" description="Pro residues" evidence="1">
    <location>
        <begin position="27"/>
        <end position="60"/>
    </location>
</feature>
<dbReference type="Proteomes" id="UP001378592">
    <property type="component" value="Unassembled WGS sequence"/>
</dbReference>
<proteinExistence type="predicted"/>
<reference evidence="2 3" key="1">
    <citation type="submission" date="2024-03" db="EMBL/GenBank/DDBJ databases">
        <title>The genome assembly and annotation of the cricket Gryllus longicercus Weissman &amp; Gray.</title>
        <authorList>
            <person name="Szrajer S."/>
            <person name="Gray D."/>
            <person name="Ylla G."/>
        </authorList>
    </citation>
    <scope>NUCLEOTIDE SEQUENCE [LARGE SCALE GENOMIC DNA]</scope>
    <source>
        <strain evidence="2">DAG 2021-001</strain>
        <tissue evidence="2">Whole body minus gut</tissue>
    </source>
</reference>
<evidence type="ECO:0000313" key="3">
    <source>
        <dbReference type="Proteomes" id="UP001378592"/>
    </source>
</evidence>
<name>A0AAN9V4N1_9ORTH</name>
<sequence>MAGVTRRRIKQMTDGGGSGCDRECASPPCPPPHPPGPAPPCPAPPCPAPPRTPPRLPGPSTPRARLAFYERDFPSRGPRLPCAAAPRAVQRARGPPESFRNQKMRPCRRFTVQALWG</sequence>
<protein>
    <submittedName>
        <fullName evidence="2">Uncharacterized protein</fullName>
    </submittedName>
</protein>
<comment type="caution">
    <text evidence="2">The sequence shown here is derived from an EMBL/GenBank/DDBJ whole genome shotgun (WGS) entry which is preliminary data.</text>
</comment>
<dbReference type="AlphaFoldDB" id="A0AAN9V4N1"/>